<evidence type="ECO:0000256" key="1">
    <source>
        <dbReference type="SAM" id="MobiDB-lite"/>
    </source>
</evidence>
<gene>
    <name evidence="2" type="ORF">IMSHALPRED_008030</name>
</gene>
<proteinExistence type="predicted"/>
<feature type="compositionally biased region" description="Low complexity" evidence="1">
    <location>
        <begin position="7"/>
        <end position="34"/>
    </location>
</feature>
<dbReference type="AlphaFoldDB" id="A0A8H3FS89"/>
<reference evidence="2" key="1">
    <citation type="submission" date="2021-03" db="EMBL/GenBank/DDBJ databases">
        <authorList>
            <person name="Tagirdzhanova G."/>
        </authorList>
    </citation>
    <scope>NUCLEOTIDE SEQUENCE</scope>
</reference>
<evidence type="ECO:0000313" key="3">
    <source>
        <dbReference type="Proteomes" id="UP000664534"/>
    </source>
</evidence>
<dbReference type="OrthoDB" id="2951834at2759"/>
<dbReference type="EMBL" id="CAJPDT010000055">
    <property type="protein sequence ID" value="CAF9929898.1"/>
    <property type="molecule type" value="Genomic_DNA"/>
</dbReference>
<protein>
    <submittedName>
        <fullName evidence="2">Uncharacterized protein</fullName>
    </submittedName>
</protein>
<organism evidence="2 3">
    <name type="scientific">Imshaugia aleurites</name>
    <dbReference type="NCBI Taxonomy" id="172621"/>
    <lineage>
        <taxon>Eukaryota</taxon>
        <taxon>Fungi</taxon>
        <taxon>Dikarya</taxon>
        <taxon>Ascomycota</taxon>
        <taxon>Pezizomycotina</taxon>
        <taxon>Lecanoromycetes</taxon>
        <taxon>OSLEUM clade</taxon>
        <taxon>Lecanoromycetidae</taxon>
        <taxon>Lecanorales</taxon>
        <taxon>Lecanorineae</taxon>
        <taxon>Parmeliaceae</taxon>
        <taxon>Imshaugia</taxon>
    </lineage>
</organism>
<comment type="caution">
    <text evidence="2">The sequence shown here is derived from an EMBL/GenBank/DDBJ whole genome shotgun (WGS) entry which is preliminary data.</text>
</comment>
<evidence type="ECO:0000313" key="2">
    <source>
        <dbReference type="EMBL" id="CAF9929898.1"/>
    </source>
</evidence>
<accession>A0A8H3FS89</accession>
<sequence>MNPDVLQQHQSHTQLQSPSTTSSSMASTISNPTSLGDPKNGGALFTLPRELRDEVYRLLVKRRYTVFGDPSHQEPDLAILRVSRAISCEAQKIFHSESILQYQINLQDYDTVKAVKSSAQPINHMKKVKMLISGLEPKQARPFHRLRYLKHATKICAATINNFMGGQISRDNCYIQFPDFNPDMIGSLKTHILPTLAAFTGFRTLLIVVVLEDDLKADAQKEMKIFKETGSAGEILKGFGSVRRVIRKAMEPTLGPAKACKYRFAIGLEFHPSEHVPSILRAQAQKLLLDADRLEQHSSFIV</sequence>
<dbReference type="Proteomes" id="UP000664534">
    <property type="component" value="Unassembled WGS sequence"/>
</dbReference>
<name>A0A8H3FS89_9LECA</name>
<keyword evidence="3" id="KW-1185">Reference proteome</keyword>
<feature type="region of interest" description="Disordered" evidence="1">
    <location>
        <begin position="1"/>
        <end position="42"/>
    </location>
</feature>